<name>A0A8T3VF77_9EURY</name>
<accession>A0A8T3VF77</accession>
<evidence type="ECO:0000259" key="10">
    <source>
        <dbReference type="PROSITE" id="PS51379"/>
    </source>
</evidence>
<keyword evidence="3 9" id="KW-0285">Flavoprotein</keyword>
<feature type="domain" description="4Fe-4S ferredoxin-type" evidence="10">
    <location>
        <begin position="55"/>
        <end position="85"/>
    </location>
</feature>
<keyword evidence="5 9" id="KW-0274">FAD</keyword>
<feature type="non-terminal residue" evidence="11">
    <location>
        <position position="1"/>
    </location>
</feature>
<dbReference type="RefSeq" id="WP_303737495.1">
    <property type="nucleotide sequence ID" value="NZ_SUTE01000072.1"/>
</dbReference>
<dbReference type="SUPFAM" id="SSF51971">
    <property type="entry name" value="Nucleotide-binding domain"/>
    <property type="match status" value="1"/>
</dbReference>
<dbReference type="SUPFAM" id="SSF54862">
    <property type="entry name" value="4Fe-4S ferredoxins"/>
    <property type="match status" value="2"/>
</dbReference>
<dbReference type="PANTHER" id="PTHR43498">
    <property type="entry name" value="FERREDOXIN:COB-COM HETERODISULFIDE REDUCTASE SUBUNIT A"/>
    <property type="match status" value="1"/>
</dbReference>
<dbReference type="PROSITE" id="PS00198">
    <property type="entry name" value="4FE4S_FER_1"/>
    <property type="match status" value="4"/>
</dbReference>
<dbReference type="GO" id="GO:0051539">
    <property type="term" value="F:4 iron, 4 sulfur cluster binding"/>
    <property type="evidence" value="ECO:0007669"/>
    <property type="project" value="UniProtKB-UniRule"/>
</dbReference>
<comment type="function">
    <text evidence="9">Part of a complex that catalyzes the reversible reduction of CoM-S-S-CoB to the thiol-coenzymes H-S-CoM (coenzyme M) and H-S-CoB (coenzyme B).</text>
</comment>
<dbReference type="InterPro" id="IPR039650">
    <property type="entry name" value="HdrA-like"/>
</dbReference>
<dbReference type="InterPro" id="IPR017896">
    <property type="entry name" value="4Fe4S_Fe-S-bd"/>
</dbReference>
<comment type="pathway">
    <text evidence="9">Cofactor metabolism; coenzyme M-coenzyme B heterodisulfide reduction; coenzyme B and coenzyme M from coenzyme M-coenzyme B heterodisulfide: step 1/1.</text>
</comment>
<reference evidence="11" key="1">
    <citation type="submission" date="2019-04" db="EMBL/GenBank/DDBJ databases">
        <title>Evolution of Biomass-Degrading Anaerobic Consortia Revealed by Metagenomics.</title>
        <authorList>
            <person name="Peng X."/>
        </authorList>
    </citation>
    <scope>NUCLEOTIDE SEQUENCE</scope>
    <source>
        <strain evidence="11">SIG12</strain>
    </source>
</reference>
<dbReference type="PANTHER" id="PTHR43498:SF1">
    <property type="entry name" value="COB--COM HETERODISULFIDE REDUCTASE IRON-SULFUR SUBUNIT A"/>
    <property type="match status" value="1"/>
</dbReference>
<evidence type="ECO:0000256" key="7">
    <source>
        <dbReference type="ARBA" id="ARBA00023004"/>
    </source>
</evidence>
<keyword evidence="9" id="KW-0004">4Fe-4S</keyword>
<evidence type="ECO:0000256" key="8">
    <source>
        <dbReference type="ARBA" id="ARBA00023014"/>
    </source>
</evidence>
<keyword evidence="6 9" id="KW-0560">Oxidoreductase</keyword>
<keyword evidence="4 9" id="KW-0479">Metal-binding</keyword>
<comment type="cofactor">
    <cofactor evidence="9">
        <name>[4Fe-4S] cluster</name>
        <dbReference type="ChEBI" id="CHEBI:49883"/>
    </cofactor>
</comment>
<dbReference type="Pfam" id="PF00037">
    <property type="entry name" value="Fer4"/>
    <property type="match status" value="2"/>
</dbReference>
<dbReference type="Pfam" id="PF12838">
    <property type="entry name" value="Fer4_7"/>
    <property type="match status" value="1"/>
</dbReference>
<dbReference type="AlphaFoldDB" id="A0A8T3VF77"/>
<gene>
    <name evidence="11" type="ORF">E7Z73_08965</name>
</gene>
<comment type="cofactor">
    <cofactor evidence="1 9">
        <name>FAD</name>
        <dbReference type="ChEBI" id="CHEBI:57692"/>
    </cofactor>
</comment>
<feature type="domain" description="4Fe-4S ferredoxin-type" evidence="10">
    <location>
        <begin position="426"/>
        <end position="455"/>
    </location>
</feature>
<keyword evidence="7 9" id="KW-0408">Iron</keyword>
<evidence type="ECO:0000313" key="11">
    <source>
        <dbReference type="EMBL" id="MBE6505842.1"/>
    </source>
</evidence>
<dbReference type="EC" id="1.8.-.-" evidence="9"/>
<evidence type="ECO:0000256" key="6">
    <source>
        <dbReference type="ARBA" id="ARBA00023002"/>
    </source>
</evidence>
<protein>
    <recommendedName>
        <fullName evidence="9">CoB--CoM heterodisulfide reductase iron-sulfur subunit A</fullName>
        <ecNumber evidence="9">1.8.-.-</ecNumber>
    </recommendedName>
</protein>
<dbReference type="Gene3D" id="3.30.70.20">
    <property type="match status" value="2"/>
</dbReference>
<evidence type="ECO:0000256" key="1">
    <source>
        <dbReference type="ARBA" id="ARBA00001974"/>
    </source>
</evidence>
<dbReference type="GO" id="GO:0046872">
    <property type="term" value="F:metal ion binding"/>
    <property type="evidence" value="ECO:0007669"/>
    <property type="project" value="UniProtKB-KW"/>
</dbReference>
<comment type="similarity">
    <text evidence="2 9">Belongs to the HdrA family.</text>
</comment>
<proteinExistence type="inferred from homology"/>
<organism evidence="11 12">
    <name type="scientific">Methanobrevibacter millerae</name>
    <dbReference type="NCBI Taxonomy" id="230361"/>
    <lineage>
        <taxon>Archaea</taxon>
        <taxon>Methanobacteriati</taxon>
        <taxon>Methanobacteriota</taxon>
        <taxon>Methanomada group</taxon>
        <taxon>Methanobacteria</taxon>
        <taxon>Methanobacteriales</taxon>
        <taxon>Methanobacteriaceae</taxon>
        <taxon>Methanobrevibacter</taxon>
    </lineage>
</organism>
<comment type="caution">
    <text evidence="11">The sequence shown here is derived from an EMBL/GenBank/DDBJ whole genome shotgun (WGS) entry which is preliminary data.</text>
</comment>
<evidence type="ECO:0000256" key="4">
    <source>
        <dbReference type="ARBA" id="ARBA00022723"/>
    </source>
</evidence>
<dbReference type="GO" id="GO:0016491">
    <property type="term" value="F:oxidoreductase activity"/>
    <property type="evidence" value="ECO:0007669"/>
    <property type="project" value="UniProtKB-UniRule"/>
</dbReference>
<evidence type="ECO:0000256" key="9">
    <source>
        <dbReference type="RuleBase" id="RU366072"/>
    </source>
</evidence>
<sequence length="473" mass="51328">MGQLDKTFPTLDCSMCILAPKMVDAFKHENIELISYAEVKEVDGYIGNFNVKVEKKPRYVDESLCTGCGACQEACPIEIPNYYDEGVGMVKAAYIPFPQAVPLCATIDKDYCIECNLCVQACGPDAIDHNQQAEEIELEVGTIIAAIGYDPFDPSSIYQYGYGRYSNVITAMEIERMINASGPTGGHVIKPSDGIEPKRVAFIHCVGSRDEQIGKPYCSRVCCMYSMKNAQLCIDHEPDTEVTCYYMDIRSFGKGYEEFYKTSQEKYGIEFIRGRPAQIFENDDLTLTIRAEDTLLGKVTEYTYDLVVLSVGLEHSAGSDELRQTLGVSKSADGFYMEAHPKLRPVDTLTDGVYIAGVAQGPKDIPDSVAQGSAAASRAAIPMAKGQVEIEPIVARTDEGICGACEVCVELCPYGAISIVGDAGSNHAEINTALCKGCGTCVGACPSGAMDQQHFKTDQIMAQISAALEDIGK</sequence>
<feature type="domain" description="4Fe-4S ferredoxin-type" evidence="10">
    <location>
        <begin position="393"/>
        <end position="422"/>
    </location>
</feature>
<comment type="subunit">
    <text evidence="9">The ferredoxin:CoB-CoM heterodisulfide reductase is composed of three subunits; HdrA, HdrB and HdrC.</text>
</comment>
<dbReference type="EMBL" id="SUTE01000072">
    <property type="protein sequence ID" value="MBE6505842.1"/>
    <property type="molecule type" value="Genomic_DNA"/>
</dbReference>
<evidence type="ECO:0000256" key="5">
    <source>
        <dbReference type="ARBA" id="ARBA00022827"/>
    </source>
</evidence>
<keyword evidence="8 9" id="KW-0411">Iron-sulfur</keyword>
<evidence type="ECO:0000313" key="12">
    <source>
        <dbReference type="Proteomes" id="UP000762703"/>
    </source>
</evidence>
<dbReference type="InterPro" id="IPR017900">
    <property type="entry name" value="4Fe4S_Fe_S_CS"/>
</dbReference>
<evidence type="ECO:0000256" key="2">
    <source>
        <dbReference type="ARBA" id="ARBA00006561"/>
    </source>
</evidence>
<evidence type="ECO:0000256" key="3">
    <source>
        <dbReference type="ARBA" id="ARBA00022630"/>
    </source>
</evidence>
<dbReference type="PROSITE" id="PS51379">
    <property type="entry name" value="4FE4S_FER_2"/>
    <property type="match status" value="4"/>
</dbReference>
<feature type="domain" description="4Fe-4S ferredoxin-type" evidence="10">
    <location>
        <begin position="103"/>
        <end position="132"/>
    </location>
</feature>
<dbReference type="Proteomes" id="UP000762703">
    <property type="component" value="Unassembled WGS sequence"/>
</dbReference>